<comment type="caution">
    <text evidence="1">The sequence shown here is derived from an EMBL/GenBank/DDBJ whole genome shotgun (WGS) entry which is preliminary data.</text>
</comment>
<dbReference type="InterPro" id="IPR046646">
    <property type="entry name" value="DUF6758"/>
</dbReference>
<organism evidence="1 2">
    <name type="scientific">Phytoactinopolyspora mesophila</name>
    <dbReference type="NCBI Taxonomy" id="2650750"/>
    <lineage>
        <taxon>Bacteria</taxon>
        <taxon>Bacillati</taxon>
        <taxon>Actinomycetota</taxon>
        <taxon>Actinomycetes</taxon>
        <taxon>Jiangellales</taxon>
        <taxon>Jiangellaceae</taxon>
        <taxon>Phytoactinopolyspora</taxon>
    </lineage>
</organism>
<accession>A0A7K3M281</accession>
<dbReference type="Pfam" id="PF20544">
    <property type="entry name" value="DUF6758"/>
    <property type="match status" value="1"/>
</dbReference>
<proteinExistence type="predicted"/>
<dbReference type="Proteomes" id="UP000460435">
    <property type="component" value="Unassembled WGS sequence"/>
</dbReference>
<evidence type="ECO:0000313" key="1">
    <source>
        <dbReference type="EMBL" id="NDL57393.1"/>
    </source>
</evidence>
<protein>
    <recommendedName>
        <fullName evidence="3">Phosphotransacetylase</fullName>
    </recommendedName>
</protein>
<dbReference type="EMBL" id="WLZY01000003">
    <property type="protein sequence ID" value="NDL57393.1"/>
    <property type="molecule type" value="Genomic_DNA"/>
</dbReference>
<evidence type="ECO:0008006" key="3">
    <source>
        <dbReference type="Google" id="ProtNLM"/>
    </source>
</evidence>
<sequence length="210" mass="22343">MRGEQICPRCGDQPRPPGPWANRWTCRRHGAVFPLAPLAVPSARLVRQISQRSAVPLWIPWPLMQGWVVGAVAHAGDDASGVRGTAVALSGPNPFGGAADLVLVAEEQGVGLGAGYAGVKSVDPGEAVQAEPHARVDVNGRHAPLWCVDGHPDRAVYAGQSAGHWLWMILYPQTAGALLLEDLVLEDLRDLGHEADLLPYGTPPPWLHPG</sequence>
<dbReference type="RefSeq" id="WP_162450111.1">
    <property type="nucleotide sequence ID" value="NZ_WLZY01000003.1"/>
</dbReference>
<dbReference type="AlphaFoldDB" id="A0A7K3M281"/>
<evidence type="ECO:0000313" key="2">
    <source>
        <dbReference type="Proteomes" id="UP000460435"/>
    </source>
</evidence>
<gene>
    <name evidence="1" type="ORF">F7O44_09950</name>
</gene>
<keyword evidence="2" id="KW-1185">Reference proteome</keyword>
<reference evidence="1 2" key="1">
    <citation type="submission" date="2019-11" db="EMBL/GenBank/DDBJ databases">
        <authorList>
            <person name="Li X.-J."/>
            <person name="Feng X.-M."/>
        </authorList>
    </citation>
    <scope>NUCLEOTIDE SEQUENCE [LARGE SCALE GENOMIC DNA]</scope>
    <source>
        <strain evidence="1 2">XMNu-373</strain>
    </source>
</reference>
<name>A0A7K3M281_9ACTN</name>